<evidence type="ECO:0000313" key="3">
    <source>
        <dbReference type="Proteomes" id="UP001217500"/>
    </source>
</evidence>
<dbReference type="EMBL" id="CP116805">
    <property type="protein sequence ID" value="WCL54781.1"/>
    <property type="molecule type" value="Genomic_DNA"/>
</dbReference>
<feature type="domain" description="SUF system FeS cluster assembly SufBD core" evidence="1">
    <location>
        <begin position="143"/>
        <end position="371"/>
    </location>
</feature>
<organism evidence="2 3">
    <name type="scientific">Gimibacter soli</name>
    <dbReference type="NCBI Taxonomy" id="3024400"/>
    <lineage>
        <taxon>Bacteria</taxon>
        <taxon>Pseudomonadati</taxon>
        <taxon>Pseudomonadota</taxon>
        <taxon>Alphaproteobacteria</taxon>
        <taxon>Kordiimonadales</taxon>
        <taxon>Temperatibacteraceae</taxon>
        <taxon>Gimibacter</taxon>
    </lineage>
</organism>
<dbReference type="PANTHER" id="PTHR43575:SF1">
    <property type="entry name" value="PROTEIN ABCI7, CHLOROPLASTIC"/>
    <property type="match status" value="1"/>
</dbReference>
<dbReference type="Proteomes" id="UP001217500">
    <property type="component" value="Chromosome"/>
</dbReference>
<proteinExistence type="predicted"/>
<evidence type="ECO:0000313" key="2">
    <source>
        <dbReference type="EMBL" id="WCL54781.1"/>
    </source>
</evidence>
<gene>
    <name evidence="2" type="primary">sufD</name>
    <name evidence="2" type="ORF">PH603_03290</name>
</gene>
<dbReference type="SUPFAM" id="SSF101960">
    <property type="entry name" value="Stabilizer of iron transporter SufD"/>
    <property type="match status" value="1"/>
</dbReference>
<dbReference type="InterPro" id="IPR055346">
    <property type="entry name" value="Fe-S_cluster_assembly_SufBD"/>
</dbReference>
<sequence length="405" mass="42538">MLNAAYTLYEGFAEAQDGLGTFRAAARERLATTDWPHLKTEAWRYSDLKALKAEAFAPADAADAKVPAPLVAGMGQLVFVGGHFRADLSAAPTFAKTLDNADGLALGDDAPALLAALFAGHGLALDVPAGTDGGAFEIIHIAPAEGRSAHARIKVSLAEGASLTLVERFTGDTRAWTNPAMDVTVAKGARLTHLRLIEEGEATLHTGRAHLRVAGGGAYHGFGLMAGGALTRFEAHVRVEGEEADVSFDGVMLAGAHQSHDILTHVTHAVGGADSDQVIRAIAAGKGHASFQGKVTVAHQAQKTDANQSFKALLLDRTARANAKPELEIYADDVKCAHGATVGELDRKAFHYLTSRGIDPATARRMLVEAFMGDALVRLTDETLMETVSTIVAGWMQAHEEGGAA</sequence>
<name>A0AAF0BMP3_9PROT</name>
<protein>
    <submittedName>
        <fullName evidence="2">Fe-S cluster assembly protein SufD</fullName>
    </submittedName>
</protein>
<dbReference type="KEGG" id="gso:PH603_03290"/>
<dbReference type="NCBIfam" id="TIGR01981">
    <property type="entry name" value="sufD"/>
    <property type="match status" value="1"/>
</dbReference>
<dbReference type="Pfam" id="PF01458">
    <property type="entry name" value="SUFBD_core"/>
    <property type="match status" value="1"/>
</dbReference>
<accession>A0AAF0BMP3</accession>
<reference evidence="2" key="1">
    <citation type="submission" date="2023-01" db="EMBL/GenBank/DDBJ databases">
        <title>The genome sequence of Kordiimonadaceae bacterium 6D33.</title>
        <authorList>
            <person name="Liu Y."/>
        </authorList>
    </citation>
    <scope>NUCLEOTIDE SEQUENCE</scope>
    <source>
        <strain evidence="2">6D33</strain>
    </source>
</reference>
<dbReference type="InterPro" id="IPR011542">
    <property type="entry name" value="SUF_FeS_clus_asmbl_SufD"/>
</dbReference>
<dbReference type="InterPro" id="IPR037284">
    <property type="entry name" value="SUF_FeS_clus_asmbl_SufBD_sf"/>
</dbReference>
<dbReference type="RefSeq" id="WP_289504500.1">
    <property type="nucleotide sequence ID" value="NZ_CP116805.1"/>
</dbReference>
<keyword evidence="3" id="KW-1185">Reference proteome</keyword>
<dbReference type="AlphaFoldDB" id="A0AAF0BMP3"/>
<dbReference type="InterPro" id="IPR000825">
    <property type="entry name" value="SUF_FeS_clus_asmbl_SufBD_core"/>
</dbReference>
<dbReference type="PANTHER" id="PTHR43575">
    <property type="entry name" value="PROTEIN ABCI7, CHLOROPLASTIC"/>
    <property type="match status" value="1"/>
</dbReference>
<dbReference type="GO" id="GO:0016226">
    <property type="term" value="P:iron-sulfur cluster assembly"/>
    <property type="evidence" value="ECO:0007669"/>
    <property type="project" value="InterPro"/>
</dbReference>
<evidence type="ECO:0000259" key="1">
    <source>
        <dbReference type="Pfam" id="PF01458"/>
    </source>
</evidence>